<accession>A0A563VZ59</accession>
<dbReference type="AlphaFoldDB" id="A0A563VZ59"/>
<reference evidence="1 2" key="1">
    <citation type="submission" date="2019-01" db="EMBL/GenBank/DDBJ databases">
        <authorList>
            <person name="Brito A."/>
        </authorList>
    </citation>
    <scope>NUCLEOTIDE SEQUENCE [LARGE SCALE GENOMIC DNA]</scope>
    <source>
        <strain evidence="1">1</strain>
    </source>
</reference>
<dbReference type="EMBL" id="CAACVJ010000430">
    <property type="protein sequence ID" value="VEP16709.1"/>
    <property type="molecule type" value="Genomic_DNA"/>
</dbReference>
<evidence type="ECO:0000313" key="1">
    <source>
        <dbReference type="EMBL" id="VEP16709.1"/>
    </source>
</evidence>
<gene>
    <name evidence="1" type="ORF">H1P_4860005</name>
</gene>
<keyword evidence="2" id="KW-1185">Reference proteome</keyword>
<dbReference type="Proteomes" id="UP000320055">
    <property type="component" value="Unassembled WGS sequence"/>
</dbReference>
<proteinExistence type="predicted"/>
<protein>
    <submittedName>
        <fullName evidence="1">Uncharacterized protein</fullName>
    </submittedName>
</protein>
<organism evidence="1 2">
    <name type="scientific">Hyella patelloides LEGE 07179</name>
    <dbReference type="NCBI Taxonomy" id="945734"/>
    <lineage>
        <taxon>Bacteria</taxon>
        <taxon>Bacillati</taxon>
        <taxon>Cyanobacteriota</taxon>
        <taxon>Cyanophyceae</taxon>
        <taxon>Pleurocapsales</taxon>
        <taxon>Hyellaceae</taxon>
        <taxon>Hyella</taxon>
    </lineage>
</organism>
<name>A0A563VZ59_9CYAN</name>
<sequence>MKRVINLERLIESYFLRLAQYPLFYLPCGVLRTDRKGN</sequence>
<evidence type="ECO:0000313" key="2">
    <source>
        <dbReference type="Proteomes" id="UP000320055"/>
    </source>
</evidence>